<dbReference type="Proteomes" id="UP000075420">
    <property type="component" value="Unassembled WGS sequence"/>
</dbReference>
<proteinExistence type="predicted"/>
<protein>
    <recommendedName>
        <fullName evidence="3">Polymerase nucleotidyl transferase domain-containing protein</fullName>
    </recommendedName>
</protein>
<organism evidence="1 2">
    <name type="scientific">Sorangium cellulosum</name>
    <name type="common">Polyangium cellulosum</name>
    <dbReference type="NCBI Taxonomy" id="56"/>
    <lineage>
        <taxon>Bacteria</taxon>
        <taxon>Pseudomonadati</taxon>
        <taxon>Myxococcota</taxon>
        <taxon>Polyangia</taxon>
        <taxon>Polyangiales</taxon>
        <taxon>Polyangiaceae</taxon>
        <taxon>Sorangium</taxon>
    </lineage>
</organism>
<comment type="caution">
    <text evidence="1">The sequence shown here is derived from an EMBL/GenBank/DDBJ whole genome shotgun (WGS) entry which is preliminary data.</text>
</comment>
<sequence>MSLSTVLRVLGRADGEVHSVFRTGSRVYGTATAASDEDFVAVLARRDARQDLAFAPGVNVVVHGLDTFRGALAEHSVFALECLFLPPEHRLKEARPPFPFKLDRKKLAASAASRSASDFKKAGARFDEEPEASKKKLFHALRVPLFAVQIAETGALHDYGAANPTWREIAADERLDWEHYRRTYGPLRERLCDRLAALASRR</sequence>
<name>A0A150P2U2_SORCE</name>
<reference evidence="1 2" key="1">
    <citation type="submission" date="2014-02" db="EMBL/GenBank/DDBJ databases">
        <title>The small core and large imbalanced accessory genome model reveals a collaborative survival strategy of Sorangium cellulosum strains in nature.</title>
        <authorList>
            <person name="Han K."/>
            <person name="Peng R."/>
            <person name="Blom J."/>
            <person name="Li Y.-Z."/>
        </authorList>
    </citation>
    <scope>NUCLEOTIDE SEQUENCE [LARGE SCALE GENOMIC DNA]</scope>
    <source>
        <strain evidence="1 2">So0157-25</strain>
    </source>
</reference>
<evidence type="ECO:0000313" key="1">
    <source>
        <dbReference type="EMBL" id="KYF49677.1"/>
    </source>
</evidence>
<accession>A0A150P2U2</accession>
<gene>
    <name evidence="1" type="ORF">BE08_13205</name>
</gene>
<dbReference type="EMBL" id="JELY01003327">
    <property type="protein sequence ID" value="KYF49677.1"/>
    <property type="molecule type" value="Genomic_DNA"/>
</dbReference>
<evidence type="ECO:0008006" key="3">
    <source>
        <dbReference type="Google" id="ProtNLM"/>
    </source>
</evidence>
<evidence type="ECO:0000313" key="2">
    <source>
        <dbReference type="Proteomes" id="UP000075420"/>
    </source>
</evidence>
<dbReference type="AlphaFoldDB" id="A0A150P2U2"/>